<dbReference type="AlphaFoldDB" id="A0A921UPE0"/>
<evidence type="ECO:0000256" key="1">
    <source>
        <dbReference type="SAM" id="MobiDB-lite"/>
    </source>
</evidence>
<reference evidence="2" key="1">
    <citation type="journal article" date="2019" name="BMC Genomics">
        <title>A new reference genome for Sorghum bicolor reveals high levels of sequence similarity between sweet and grain genotypes: implications for the genetics of sugar metabolism.</title>
        <authorList>
            <person name="Cooper E.A."/>
            <person name="Brenton Z.W."/>
            <person name="Flinn B.S."/>
            <person name="Jenkins J."/>
            <person name="Shu S."/>
            <person name="Flowers D."/>
            <person name="Luo F."/>
            <person name="Wang Y."/>
            <person name="Xia P."/>
            <person name="Barry K."/>
            <person name="Daum C."/>
            <person name="Lipzen A."/>
            <person name="Yoshinaga Y."/>
            <person name="Schmutz J."/>
            <person name="Saski C."/>
            <person name="Vermerris W."/>
            <person name="Kresovich S."/>
        </authorList>
    </citation>
    <scope>NUCLEOTIDE SEQUENCE</scope>
</reference>
<dbReference type="Proteomes" id="UP000807115">
    <property type="component" value="Chromosome 3"/>
</dbReference>
<evidence type="ECO:0000313" key="2">
    <source>
        <dbReference type="EMBL" id="KAG0539667.1"/>
    </source>
</evidence>
<gene>
    <name evidence="2" type="ORF">BDA96_03G341500</name>
</gene>
<protein>
    <submittedName>
        <fullName evidence="2">Uncharacterized protein</fullName>
    </submittedName>
</protein>
<feature type="region of interest" description="Disordered" evidence="1">
    <location>
        <begin position="1"/>
        <end position="20"/>
    </location>
</feature>
<comment type="caution">
    <text evidence="2">The sequence shown here is derived from an EMBL/GenBank/DDBJ whole genome shotgun (WGS) entry which is preliminary data.</text>
</comment>
<name>A0A921UPE0_SORBI</name>
<feature type="compositionally biased region" description="Basic residues" evidence="1">
    <location>
        <begin position="1"/>
        <end position="18"/>
    </location>
</feature>
<organism evidence="2 3">
    <name type="scientific">Sorghum bicolor</name>
    <name type="common">Sorghum</name>
    <name type="synonym">Sorghum vulgare</name>
    <dbReference type="NCBI Taxonomy" id="4558"/>
    <lineage>
        <taxon>Eukaryota</taxon>
        <taxon>Viridiplantae</taxon>
        <taxon>Streptophyta</taxon>
        <taxon>Embryophyta</taxon>
        <taxon>Tracheophyta</taxon>
        <taxon>Spermatophyta</taxon>
        <taxon>Magnoliopsida</taxon>
        <taxon>Liliopsida</taxon>
        <taxon>Poales</taxon>
        <taxon>Poaceae</taxon>
        <taxon>PACMAD clade</taxon>
        <taxon>Panicoideae</taxon>
        <taxon>Andropogonodae</taxon>
        <taxon>Andropogoneae</taxon>
        <taxon>Sorghinae</taxon>
        <taxon>Sorghum</taxon>
    </lineage>
</organism>
<dbReference type="EMBL" id="CM027682">
    <property type="protein sequence ID" value="KAG0539667.1"/>
    <property type="molecule type" value="Genomic_DNA"/>
</dbReference>
<sequence>MCLRSGKMKVPKERKRRGGQGDMASLGFLLEKISFRWRMFLLCMTQTEEWVLCLGMYCWR</sequence>
<accession>A0A921UPE0</accession>
<evidence type="ECO:0000313" key="3">
    <source>
        <dbReference type="Proteomes" id="UP000807115"/>
    </source>
</evidence>
<reference evidence="2" key="2">
    <citation type="submission" date="2020-10" db="EMBL/GenBank/DDBJ databases">
        <authorList>
            <person name="Cooper E.A."/>
            <person name="Brenton Z.W."/>
            <person name="Flinn B.S."/>
            <person name="Jenkins J."/>
            <person name="Shu S."/>
            <person name="Flowers D."/>
            <person name="Luo F."/>
            <person name="Wang Y."/>
            <person name="Xia P."/>
            <person name="Barry K."/>
            <person name="Daum C."/>
            <person name="Lipzen A."/>
            <person name="Yoshinaga Y."/>
            <person name="Schmutz J."/>
            <person name="Saski C."/>
            <person name="Vermerris W."/>
            <person name="Kresovich S."/>
        </authorList>
    </citation>
    <scope>NUCLEOTIDE SEQUENCE</scope>
</reference>
<proteinExistence type="predicted"/>